<dbReference type="Proteomes" id="UP000447434">
    <property type="component" value="Chromosome 1"/>
</dbReference>
<dbReference type="EMBL" id="WOCE01000001">
    <property type="protein sequence ID" value="KAE9622170.1"/>
    <property type="molecule type" value="Genomic_DNA"/>
</dbReference>
<feature type="compositionally biased region" description="Basic and acidic residues" evidence="1">
    <location>
        <begin position="27"/>
        <end position="38"/>
    </location>
</feature>
<accession>A0A6A4R8B4</accession>
<protein>
    <submittedName>
        <fullName evidence="2">Uncharacterized protein</fullName>
    </submittedName>
</protein>
<organism evidence="2 3">
    <name type="scientific">Lupinus albus</name>
    <name type="common">White lupine</name>
    <name type="synonym">Lupinus termis</name>
    <dbReference type="NCBI Taxonomy" id="3870"/>
    <lineage>
        <taxon>Eukaryota</taxon>
        <taxon>Viridiplantae</taxon>
        <taxon>Streptophyta</taxon>
        <taxon>Embryophyta</taxon>
        <taxon>Tracheophyta</taxon>
        <taxon>Spermatophyta</taxon>
        <taxon>Magnoliopsida</taxon>
        <taxon>eudicotyledons</taxon>
        <taxon>Gunneridae</taxon>
        <taxon>Pentapetalae</taxon>
        <taxon>rosids</taxon>
        <taxon>fabids</taxon>
        <taxon>Fabales</taxon>
        <taxon>Fabaceae</taxon>
        <taxon>Papilionoideae</taxon>
        <taxon>50 kb inversion clade</taxon>
        <taxon>genistoids sensu lato</taxon>
        <taxon>core genistoids</taxon>
        <taxon>Genisteae</taxon>
        <taxon>Lupinus</taxon>
    </lineage>
</organism>
<dbReference type="PANTHER" id="PTHR36038">
    <property type="entry name" value="OS06G0102750 PROTEIN"/>
    <property type="match status" value="1"/>
</dbReference>
<evidence type="ECO:0000313" key="3">
    <source>
        <dbReference type="Proteomes" id="UP000447434"/>
    </source>
</evidence>
<dbReference type="OrthoDB" id="1889663at2759"/>
<reference evidence="3" key="1">
    <citation type="journal article" date="2020" name="Nat. Commun.">
        <title>Genome sequence of the cluster root forming white lupin.</title>
        <authorList>
            <person name="Hufnagel B."/>
            <person name="Marques A."/>
            <person name="Soriano A."/>
            <person name="Marques L."/>
            <person name="Divol F."/>
            <person name="Doumas P."/>
            <person name="Sallet E."/>
            <person name="Mancinotti D."/>
            <person name="Carrere S."/>
            <person name="Marande W."/>
            <person name="Arribat S."/>
            <person name="Keller J."/>
            <person name="Huneau C."/>
            <person name="Blein T."/>
            <person name="Aime D."/>
            <person name="Laguerre M."/>
            <person name="Taylor J."/>
            <person name="Schubert V."/>
            <person name="Nelson M."/>
            <person name="Geu-Flores F."/>
            <person name="Crespi M."/>
            <person name="Gallardo-Guerrero K."/>
            <person name="Delaux P.-M."/>
            <person name="Salse J."/>
            <person name="Berges H."/>
            <person name="Guyot R."/>
            <person name="Gouzy J."/>
            <person name="Peret B."/>
        </authorList>
    </citation>
    <scope>NUCLEOTIDE SEQUENCE [LARGE SCALE GENOMIC DNA]</scope>
    <source>
        <strain evidence="3">cv. Amiga</strain>
    </source>
</reference>
<proteinExistence type="predicted"/>
<name>A0A6A4R8B4_LUPAL</name>
<keyword evidence="3" id="KW-1185">Reference proteome</keyword>
<evidence type="ECO:0000256" key="1">
    <source>
        <dbReference type="SAM" id="MobiDB-lite"/>
    </source>
</evidence>
<evidence type="ECO:0000313" key="2">
    <source>
        <dbReference type="EMBL" id="KAE9622170.1"/>
    </source>
</evidence>
<dbReference type="PANTHER" id="PTHR36038:SF3">
    <property type="entry name" value="OVATE FAMILY PROTEIN"/>
    <property type="match status" value="1"/>
</dbReference>
<feature type="region of interest" description="Disordered" evidence="1">
    <location>
        <begin position="17"/>
        <end position="38"/>
    </location>
</feature>
<gene>
    <name evidence="2" type="ORF">Lalb_Chr01g0022451</name>
</gene>
<comment type="caution">
    <text evidence="2">The sequence shown here is derived from an EMBL/GenBank/DDBJ whole genome shotgun (WGS) entry which is preliminary data.</text>
</comment>
<dbReference type="AlphaFoldDB" id="A0A6A4R8B4"/>
<sequence length="246" mass="28603">MQIFQWLFRGLHAQERESKTFHNPSSKSEDIRDQNGKGKDISLLKHHRAYQRSKRKEWSKLRSKNSNIFAFIYIKNIPKECFYSTINLKRLRSFNKRNFVHSMKMKREEARIANKAESIVHVGNKVLPISEAPLSSLVESNDKYDTKENKGKKTKPISRMKELIRWVASAKTEKGDKFNGRKVLMFRRRGTLKAFPNDDQVCGESPKISFSYSTISIASSSQSEQTLNHKQGNWITTDSEFVVLEL</sequence>